<comment type="caution">
    <text evidence="1">The sequence shown here is derived from an EMBL/GenBank/DDBJ whole genome shotgun (WGS) entry which is preliminary data.</text>
</comment>
<dbReference type="Proteomes" id="UP000490800">
    <property type="component" value="Unassembled WGS sequence"/>
</dbReference>
<dbReference type="OrthoDB" id="2626279at2"/>
<gene>
    <name evidence="1" type="ORF">EDM21_12340</name>
</gene>
<evidence type="ECO:0000313" key="1">
    <source>
        <dbReference type="EMBL" id="MVP00300.1"/>
    </source>
</evidence>
<name>A0A7X3FIJ1_9BACL</name>
<dbReference type="EMBL" id="RHLK01000006">
    <property type="protein sequence ID" value="MVP00300.1"/>
    <property type="molecule type" value="Genomic_DNA"/>
</dbReference>
<proteinExistence type="predicted"/>
<dbReference type="AlphaFoldDB" id="A0A7X3FIJ1"/>
<organism evidence="1 2">
    <name type="scientific">Paenibacillus lutrae</name>
    <dbReference type="NCBI Taxonomy" id="2078573"/>
    <lineage>
        <taxon>Bacteria</taxon>
        <taxon>Bacillati</taxon>
        <taxon>Bacillota</taxon>
        <taxon>Bacilli</taxon>
        <taxon>Bacillales</taxon>
        <taxon>Paenibacillaceae</taxon>
        <taxon>Paenibacillus</taxon>
    </lineage>
</organism>
<keyword evidence="2" id="KW-1185">Reference proteome</keyword>
<sequence length="65" mass="7697">MGNRYAYDAEQVLIVHLQNDILVENVHSDLDIETYLDRFQNDAKQVELISLGEFNERLDDMLLHY</sequence>
<accession>A0A7X3FIJ1</accession>
<evidence type="ECO:0000313" key="2">
    <source>
        <dbReference type="Proteomes" id="UP000490800"/>
    </source>
</evidence>
<protein>
    <submittedName>
        <fullName evidence="1">Uncharacterized protein</fullName>
    </submittedName>
</protein>
<reference evidence="1 2" key="1">
    <citation type="journal article" date="2019" name="Microorganisms">
        <title>Paenibacillus lutrae sp. nov., A Chitinolytic Species Isolated from A River Otter in Castril Natural Park, Granada, Spain.</title>
        <authorList>
            <person name="Rodriguez M."/>
            <person name="Reina J.C."/>
            <person name="Bejar V."/>
            <person name="Llamas I."/>
        </authorList>
    </citation>
    <scope>NUCLEOTIDE SEQUENCE [LARGE SCALE GENOMIC DNA]</scope>
    <source>
        <strain evidence="1 2">N10</strain>
    </source>
</reference>